<sequence length="228" mass="25324">MKNQFTLLLIALLFSACIKEAGTKTPLITVDPIPPKIISSDTLNSGGQWGLTVGQSASALYSRIQEIKIERHIGNLSIVGNVFTSLETLKDKLPLYTSIYLDETLGTGTGIQIYFEDDKVKSVWTNDGVGLKRWPLINGASASVTVGDPIGGVYQKLVNIKKQAAYVNKFERISIFNKDINKVYDPSMSASRQWYFVSVIDDQRYNMVSLNFSAGNLVSIYSTIYEYK</sequence>
<dbReference type="Proteomes" id="UP000297540">
    <property type="component" value="Unassembled WGS sequence"/>
</dbReference>
<evidence type="ECO:0008006" key="4">
    <source>
        <dbReference type="Google" id="ProtNLM"/>
    </source>
</evidence>
<keyword evidence="1" id="KW-0732">Signal</keyword>
<proteinExistence type="predicted"/>
<gene>
    <name evidence="2" type="ORF">E2R66_03355</name>
</gene>
<evidence type="ECO:0000313" key="2">
    <source>
        <dbReference type="EMBL" id="TFF40299.1"/>
    </source>
</evidence>
<comment type="caution">
    <text evidence="2">The sequence shown here is derived from an EMBL/GenBank/DDBJ whole genome shotgun (WGS) entry which is preliminary data.</text>
</comment>
<evidence type="ECO:0000313" key="3">
    <source>
        <dbReference type="Proteomes" id="UP000297540"/>
    </source>
</evidence>
<feature type="signal peptide" evidence="1">
    <location>
        <begin position="1"/>
        <end position="21"/>
    </location>
</feature>
<evidence type="ECO:0000256" key="1">
    <source>
        <dbReference type="SAM" id="SignalP"/>
    </source>
</evidence>
<dbReference type="RefSeq" id="WP_133226377.1">
    <property type="nucleotide sequence ID" value="NZ_SOZE01000002.1"/>
</dbReference>
<keyword evidence="3" id="KW-1185">Reference proteome</keyword>
<accession>A0A4Y8SML4</accession>
<feature type="chain" id="PRO_5021324958" description="Lipoprotein" evidence="1">
    <location>
        <begin position="22"/>
        <end position="228"/>
    </location>
</feature>
<organism evidence="2 3">
    <name type="scientific">Mucilaginibacter psychrotolerans</name>
    <dbReference type="NCBI Taxonomy" id="1524096"/>
    <lineage>
        <taxon>Bacteria</taxon>
        <taxon>Pseudomonadati</taxon>
        <taxon>Bacteroidota</taxon>
        <taxon>Sphingobacteriia</taxon>
        <taxon>Sphingobacteriales</taxon>
        <taxon>Sphingobacteriaceae</taxon>
        <taxon>Mucilaginibacter</taxon>
    </lineage>
</organism>
<dbReference type="AlphaFoldDB" id="A0A4Y8SML4"/>
<dbReference type="EMBL" id="SOZE01000002">
    <property type="protein sequence ID" value="TFF40299.1"/>
    <property type="molecule type" value="Genomic_DNA"/>
</dbReference>
<name>A0A4Y8SML4_9SPHI</name>
<dbReference type="OrthoDB" id="795899at2"/>
<protein>
    <recommendedName>
        <fullName evidence="4">Lipoprotein</fullName>
    </recommendedName>
</protein>
<reference evidence="2 3" key="1">
    <citation type="journal article" date="2017" name="Int. J. Syst. Evol. Microbiol.">
        <title>Mucilaginibacterpsychrotolerans sp. nov., isolated from peatlands.</title>
        <authorList>
            <person name="Deng Y."/>
            <person name="Shen L."/>
            <person name="Xu B."/>
            <person name="Liu Y."/>
            <person name="Gu Z."/>
            <person name="Liu H."/>
            <person name="Zhou Y."/>
        </authorList>
    </citation>
    <scope>NUCLEOTIDE SEQUENCE [LARGE SCALE GENOMIC DNA]</scope>
    <source>
        <strain evidence="2 3">NH7-4</strain>
    </source>
</reference>
<dbReference type="PROSITE" id="PS51257">
    <property type="entry name" value="PROKAR_LIPOPROTEIN"/>
    <property type="match status" value="1"/>
</dbReference>